<dbReference type="Gene3D" id="2.40.420.20">
    <property type="match status" value="1"/>
</dbReference>
<reference evidence="9" key="1">
    <citation type="submission" date="2024-07" db="EMBL/GenBank/DDBJ databases">
        <title>Whole genome sequence of bacterial strains from algal surface.</title>
        <authorList>
            <person name="Kumar P."/>
        </authorList>
    </citation>
    <scope>NUCLEOTIDE SEQUENCE</scope>
    <source>
        <strain evidence="9">PP-1MA</strain>
    </source>
</reference>
<dbReference type="InterPro" id="IPR006143">
    <property type="entry name" value="RND_pump_MFP"/>
</dbReference>
<organism evidence="9">
    <name type="scientific">Pseudidiomarina sp. PP-1MA</name>
    <dbReference type="NCBI Taxonomy" id="3237706"/>
    <lineage>
        <taxon>Bacteria</taxon>
        <taxon>Pseudomonadati</taxon>
        <taxon>Pseudomonadota</taxon>
        <taxon>Gammaproteobacteria</taxon>
        <taxon>Alteromonadales</taxon>
        <taxon>Idiomarinaceae</taxon>
        <taxon>Pseudidiomarina</taxon>
    </lineage>
</organism>
<dbReference type="PROSITE" id="PS51257">
    <property type="entry name" value="PROKAR_LIPOPROTEIN"/>
    <property type="match status" value="1"/>
</dbReference>
<dbReference type="Gene3D" id="1.10.287.470">
    <property type="entry name" value="Helix hairpin bin"/>
    <property type="match status" value="1"/>
</dbReference>
<dbReference type="Pfam" id="PF25944">
    <property type="entry name" value="Beta-barrel_RND"/>
    <property type="match status" value="1"/>
</dbReference>
<feature type="signal peptide" evidence="4">
    <location>
        <begin position="1"/>
        <end position="30"/>
    </location>
</feature>
<name>A0AB39X5M3_9GAMM</name>
<dbReference type="Gene3D" id="2.40.30.170">
    <property type="match status" value="1"/>
</dbReference>
<keyword evidence="3" id="KW-0175">Coiled coil</keyword>
<evidence type="ECO:0000259" key="6">
    <source>
        <dbReference type="Pfam" id="PF25917"/>
    </source>
</evidence>
<evidence type="ECO:0000256" key="4">
    <source>
        <dbReference type="SAM" id="SignalP"/>
    </source>
</evidence>
<dbReference type="FunFam" id="2.40.420.20:FF:000001">
    <property type="entry name" value="Efflux RND transporter periplasmic adaptor subunit"/>
    <property type="match status" value="1"/>
</dbReference>
<comment type="subcellular location">
    <subcellularLocation>
        <location evidence="1">Cell inner membrane</location>
        <topology evidence="1">Lipid-anchor</topology>
    </subcellularLocation>
</comment>
<feature type="domain" description="Multidrug resistance protein MdtA-like beta-barrel" evidence="7">
    <location>
        <begin position="213"/>
        <end position="299"/>
    </location>
</feature>
<dbReference type="InterPro" id="IPR058624">
    <property type="entry name" value="MdtA-like_HH"/>
</dbReference>
<gene>
    <name evidence="9" type="ORF">AB8S08_11445</name>
</gene>
<evidence type="ECO:0000259" key="5">
    <source>
        <dbReference type="Pfam" id="PF25876"/>
    </source>
</evidence>
<feature type="domain" description="Multidrug resistance protein MdtA-like barrel-sandwich hybrid" evidence="6">
    <location>
        <begin position="69"/>
        <end position="205"/>
    </location>
</feature>
<dbReference type="Pfam" id="PF25967">
    <property type="entry name" value="RND-MFP_C"/>
    <property type="match status" value="1"/>
</dbReference>
<accession>A0AB39X5M3</accession>
<evidence type="ECO:0000256" key="3">
    <source>
        <dbReference type="SAM" id="Coils"/>
    </source>
</evidence>
<comment type="similarity">
    <text evidence="2">Belongs to the membrane fusion protein (MFP) (TC 8.A.1) family.</text>
</comment>
<proteinExistence type="inferred from homology"/>
<dbReference type="EMBL" id="CP165718">
    <property type="protein sequence ID" value="XDV09360.1"/>
    <property type="molecule type" value="Genomic_DNA"/>
</dbReference>
<evidence type="ECO:0000313" key="9">
    <source>
        <dbReference type="EMBL" id="XDV09360.1"/>
    </source>
</evidence>
<evidence type="ECO:0000256" key="1">
    <source>
        <dbReference type="ARBA" id="ARBA00004519"/>
    </source>
</evidence>
<keyword evidence="4" id="KW-0732">Signal</keyword>
<dbReference type="Pfam" id="PF25876">
    <property type="entry name" value="HH_MFP_RND"/>
    <property type="match status" value="1"/>
</dbReference>
<dbReference type="SUPFAM" id="SSF111369">
    <property type="entry name" value="HlyD-like secretion proteins"/>
    <property type="match status" value="1"/>
</dbReference>
<feature type="domain" description="Multidrug resistance protein MdtA-like alpha-helical hairpin" evidence="5">
    <location>
        <begin position="109"/>
        <end position="178"/>
    </location>
</feature>
<dbReference type="AlphaFoldDB" id="A0AB39X5M3"/>
<dbReference type="PANTHER" id="PTHR30158">
    <property type="entry name" value="ACRA/E-RELATED COMPONENT OF DRUG EFFLUX TRANSPORTER"/>
    <property type="match status" value="1"/>
</dbReference>
<evidence type="ECO:0000259" key="7">
    <source>
        <dbReference type="Pfam" id="PF25944"/>
    </source>
</evidence>
<dbReference type="GO" id="GO:0046677">
    <property type="term" value="P:response to antibiotic"/>
    <property type="evidence" value="ECO:0007669"/>
    <property type="project" value="TreeGrafter"/>
</dbReference>
<dbReference type="InterPro" id="IPR058627">
    <property type="entry name" value="MdtA-like_C"/>
</dbReference>
<dbReference type="RefSeq" id="WP_369742824.1">
    <property type="nucleotide sequence ID" value="NZ_CP165718.1"/>
</dbReference>
<evidence type="ECO:0000256" key="2">
    <source>
        <dbReference type="ARBA" id="ARBA00009477"/>
    </source>
</evidence>
<dbReference type="NCBIfam" id="TIGR01730">
    <property type="entry name" value="RND_mfp"/>
    <property type="match status" value="1"/>
</dbReference>
<feature type="domain" description="Multidrug resistance protein MdtA-like C-terminal permuted SH3" evidence="8">
    <location>
        <begin position="307"/>
        <end position="365"/>
    </location>
</feature>
<dbReference type="InterPro" id="IPR058626">
    <property type="entry name" value="MdtA-like_b-barrel"/>
</dbReference>
<feature type="chain" id="PRO_5044345279" evidence="4">
    <location>
        <begin position="31"/>
        <end position="383"/>
    </location>
</feature>
<feature type="coiled-coil region" evidence="3">
    <location>
        <begin position="102"/>
        <end position="174"/>
    </location>
</feature>
<dbReference type="GO" id="GO:0005886">
    <property type="term" value="C:plasma membrane"/>
    <property type="evidence" value="ECO:0007669"/>
    <property type="project" value="UniProtKB-SubCell"/>
</dbReference>
<dbReference type="InterPro" id="IPR058625">
    <property type="entry name" value="MdtA-like_BSH"/>
</dbReference>
<protein>
    <submittedName>
        <fullName evidence="9">Efflux RND transporter periplasmic adaptor subunit</fullName>
    </submittedName>
</protein>
<dbReference type="Pfam" id="PF25917">
    <property type="entry name" value="BSH_RND"/>
    <property type="match status" value="1"/>
</dbReference>
<evidence type="ECO:0000259" key="8">
    <source>
        <dbReference type="Pfam" id="PF25967"/>
    </source>
</evidence>
<dbReference type="GO" id="GO:0015562">
    <property type="term" value="F:efflux transmembrane transporter activity"/>
    <property type="evidence" value="ECO:0007669"/>
    <property type="project" value="InterPro"/>
</dbReference>
<sequence>MIHINYKKYSLALGVLVFAGVLSGCSDSIADEAENPVEKQLPRVLVVQTQPEELSLSRSYAARTQGSKEVSVRARAAGMLKSREYQEGELVQEGDLLFTIEPTEYEIALQRAEAELQRAQAELNDAERQWDRIKLLFDEGAVSQRDRDQGLANLELAQANYAAIEASVKEARVNLGYTQVKSPMTGIVGREKYSVGNIISESDTLTTMAQLDPLYVYFAIPQNDLAAQYLLQQVAVTGDQSKAPHAQIERNNGSRFEHEGVIDFISRSVDSETGTINVRARIPNPKAEILPGQFTRVHIPDIRLERAIAIPQRALVQSGEQARVYVVNEQNRIELREVVVGPRLDDRFIISSGLQSNERVVVEGLTMLRPGLEVQADSYTEDD</sequence>
<dbReference type="Gene3D" id="2.40.50.100">
    <property type="match status" value="1"/>
</dbReference>